<keyword evidence="3" id="KW-1185">Reference proteome</keyword>
<dbReference type="PANTHER" id="PTHR42892">
    <property type="entry name" value="GLUCOSAMINE-6-PHOSPHATE DEAMINASE-LIKE PROTEIN BT_0258-RELATED"/>
    <property type="match status" value="1"/>
</dbReference>
<dbReference type="Pfam" id="PF01182">
    <property type="entry name" value="Glucosamine_iso"/>
    <property type="match status" value="1"/>
</dbReference>
<protein>
    <recommendedName>
        <fullName evidence="1">Glucosamine/galactosamine-6-phosphate isomerase domain-containing protein</fullName>
    </recommendedName>
</protein>
<dbReference type="GO" id="GO:0004342">
    <property type="term" value="F:glucosamine-6-phosphate deaminase activity"/>
    <property type="evidence" value="ECO:0007669"/>
    <property type="project" value="InterPro"/>
</dbReference>
<dbReference type="AlphaFoldDB" id="F5YLG6"/>
<dbReference type="InterPro" id="IPR006148">
    <property type="entry name" value="Glc/Gal-6P_isomerase"/>
</dbReference>
<dbReference type="Gene3D" id="3.40.50.1360">
    <property type="match status" value="1"/>
</dbReference>
<evidence type="ECO:0000313" key="3">
    <source>
        <dbReference type="Proteomes" id="UP000009223"/>
    </source>
</evidence>
<dbReference type="RefSeq" id="WP_015709544.1">
    <property type="nucleotide sequence ID" value="NC_015578.1"/>
</dbReference>
<dbReference type="PROSITE" id="PS01161">
    <property type="entry name" value="GLC_GALNAC_ISOMERASE"/>
    <property type="match status" value="1"/>
</dbReference>
<sequence>MKLYFENSYEALSQRAAALLLAAMARDRRVNIAITAGNSPRETYSIVTRHINAAPDNYRNVHYYNFDEVPIAGESKGYTLRELDQLYFQPAGIAESQIHPLTCENYTTQDQAIDDAGGLDFMLIGLGADGHFCGNMPYAVKFEEKIYRIPITREYSWYSSLTALCGNDPVPEWFVTMGAASLMKVRQLVMIVNGLNKAETVKHFFESPVDTAFPASILKLHPNFTVICDKEAVSRLSS</sequence>
<organism evidence="2 3">
    <name type="scientific">Treponema primitia (strain ATCC BAA-887 / DSM 12427 / ZAS-2)</name>
    <dbReference type="NCBI Taxonomy" id="545694"/>
    <lineage>
        <taxon>Bacteria</taxon>
        <taxon>Pseudomonadati</taxon>
        <taxon>Spirochaetota</taxon>
        <taxon>Spirochaetia</taxon>
        <taxon>Spirochaetales</taxon>
        <taxon>Treponemataceae</taxon>
        <taxon>Treponema</taxon>
    </lineage>
</organism>
<dbReference type="HOGENOM" id="CLU_049611_1_1_12"/>
<dbReference type="STRING" id="545694.TREPR_0471"/>
<dbReference type="InterPro" id="IPR018321">
    <property type="entry name" value="Glucosamine6P_isomerase_CS"/>
</dbReference>
<dbReference type="PANTHER" id="PTHR42892:SF1">
    <property type="entry name" value="GLUCOSAMINE-6-PHOSPHATE ISOMERASE"/>
    <property type="match status" value="1"/>
</dbReference>
<dbReference type="SUPFAM" id="SSF100950">
    <property type="entry name" value="NagB/RpiA/CoA transferase-like"/>
    <property type="match status" value="1"/>
</dbReference>
<evidence type="ECO:0000259" key="1">
    <source>
        <dbReference type="Pfam" id="PF01182"/>
    </source>
</evidence>
<dbReference type="EMBL" id="CP001843">
    <property type="protein sequence ID" value="AEF84486.1"/>
    <property type="molecule type" value="Genomic_DNA"/>
</dbReference>
<dbReference type="OrthoDB" id="9810967at2"/>
<reference evidence="3" key="1">
    <citation type="submission" date="2009-12" db="EMBL/GenBank/DDBJ databases">
        <title>Complete sequence of Treponema primitia strain ZAS-2.</title>
        <authorList>
            <person name="Tetu S.G."/>
            <person name="Matson E."/>
            <person name="Ren Q."/>
            <person name="Seshadri R."/>
            <person name="Elbourne L."/>
            <person name="Hassan K.A."/>
            <person name="Durkin A."/>
            <person name="Radune D."/>
            <person name="Mohamoud Y."/>
            <person name="Shay R."/>
            <person name="Jin S."/>
            <person name="Zhang X."/>
            <person name="Lucey K."/>
            <person name="Ballor N.R."/>
            <person name="Ottesen E."/>
            <person name="Rosenthal R."/>
            <person name="Allen A."/>
            <person name="Leadbetter J.R."/>
            <person name="Paulsen I.T."/>
        </authorList>
    </citation>
    <scope>NUCLEOTIDE SEQUENCE [LARGE SCALE GENOMIC DNA]</scope>
    <source>
        <strain evidence="3">ATCC BAA-887 / DSM 12427 / ZAS-2</strain>
    </source>
</reference>
<dbReference type="GO" id="GO:0005975">
    <property type="term" value="P:carbohydrate metabolic process"/>
    <property type="evidence" value="ECO:0007669"/>
    <property type="project" value="InterPro"/>
</dbReference>
<feature type="domain" description="Glucosamine/galactosamine-6-phosphate isomerase" evidence="1">
    <location>
        <begin position="9"/>
        <end position="219"/>
    </location>
</feature>
<dbReference type="eggNOG" id="COG0363">
    <property type="taxonomic scope" value="Bacteria"/>
</dbReference>
<proteinExistence type="predicted"/>
<accession>F5YLG6</accession>
<dbReference type="InterPro" id="IPR037171">
    <property type="entry name" value="NagB/RpiA_transferase-like"/>
</dbReference>
<dbReference type="NCBIfam" id="NF009022">
    <property type="entry name" value="PRK12358.1"/>
    <property type="match status" value="1"/>
</dbReference>
<dbReference type="GO" id="GO:0006044">
    <property type="term" value="P:N-acetylglucosamine metabolic process"/>
    <property type="evidence" value="ECO:0007669"/>
    <property type="project" value="InterPro"/>
</dbReference>
<dbReference type="InterPro" id="IPR052960">
    <property type="entry name" value="GlcN6P_deaminase-like"/>
</dbReference>
<reference evidence="2 3" key="2">
    <citation type="journal article" date="2011" name="ISME J.">
        <title>RNA-seq reveals cooperative metabolic interactions between two termite-gut spirochete species in co-culture.</title>
        <authorList>
            <person name="Rosenthal A.Z."/>
            <person name="Matson E.G."/>
            <person name="Eldar A."/>
            <person name="Leadbetter J.R."/>
        </authorList>
    </citation>
    <scope>NUCLEOTIDE SEQUENCE [LARGE SCALE GENOMIC DNA]</scope>
    <source>
        <strain evidence="3">ATCC BAA-887 / DSM 12427 / ZAS-2</strain>
    </source>
</reference>
<gene>
    <name evidence="2" type="ordered locus">TREPR_0471</name>
</gene>
<name>F5YLG6_TREPZ</name>
<dbReference type="KEGG" id="tpi:TREPR_0471"/>
<evidence type="ECO:0000313" key="2">
    <source>
        <dbReference type="EMBL" id="AEF84486.1"/>
    </source>
</evidence>
<dbReference type="Proteomes" id="UP000009223">
    <property type="component" value="Chromosome"/>
</dbReference>